<dbReference type="RefSeq" id="WP_168757760.1">
    <property type="nucleotide sequence ID" value="NZ_CP051487.1"/>
</dbReference>
<accession>A0AAE6ZTA9</accession>
<dbReference type="AlphaFoldDB" id="A0AAE6ZTA9"/>
<gene>
    <name evidence="1" type="ORF">HGP31_11640</name>
</gene>
<dbReference type="GeneID" id="72194236"/>
<name>A0AAE6ZTA9_9PSED</name>
<dbReference type="EMBL" id="CP051487">
    <property type="protein sequence ID" value="QJC78935.1"/>
    <property type="molecule type" value="Genomic_DNA"/>
</dbReference>
<protein>
    <submittedName>
        <fullName evidence="1">Uncharacterized protein</fullName>
    </submittedName>
</protein>
<dbReference type="Proteomes" id="UP000501367">
    <property type="component" value="Chromosome"/>
</dbReference>
<organism evidence="1 2">
    <name type="scientific">Pseudomonas umsongensis</name>
    <dbReference type="NCBI Taxonomy" id="198618"/>
    <lineage>
        <taxon>Bacteria</taxon>
        <taxon>Pseudomonadati</taxon>
        <taxon>Pseudomonadota</taxon>
        <taxon>Gammaproteobacteria</taxon>
        <taxon>Pseudomonadales</taxon>
        <taxon>Pseudomonadaceae</taxon>
        <taxon>Pseudomonas</taxon>
    </lineage>
</organism>
<evidence type="ECO:0000313" key="2">
    <source>
        <dbReference type="Proteomes" id="UP000501367"/>
    </source>
</evidence>
<evidence type="ECO:0000313" key="1">
    <source>
        <dbReference type="EMBL" id="QJC78935.1"/>
    </source>
</evidence>
<sequence>MALPTPTDLQRMALPKKFTALLSVLGLHRPAHVDSKEWHQLCQLYKVMWEAKQGDGFEALAKRLIAHISYYQKTIEAEGEAFVSIAISRKKRRKANRCGLFIGNASFSDSSQEAARKRNSTPKIGLGVKSILAPPQRTRREELKIDSHTQLPEKSPSSHILYVAGWTLSSEQE</sequence>
<proteinExistence type="predicted"/>
<reference evidence="1 2" key="1">
    <citation type="submission" date="2020-04" db="EMBL/GenBank/DDBJ databases">
        <authorList>
            <person name="Yao Y."/>
            <person name="He Z."/>
        </authorList>
    </citation>
    <scope>NUCLEOTIDE SEQUENCE [LARGE SCALE GENOMIC DNA]</scope>
    <source>
        <strain evidence="1 2">CY-1</strain>
    </source>
</reference>
<dbReference type="KEGG" id="pum:HGP31_11640"/>